<dbReference type="EMBL" id="JBAMZL010000005">
    <property type="protein sequence ID" value="KAL0514699.1"/>
    <property type="molecule type" value="Genomic_DNA"/>
</dbReference>
<dbReference type="Proteomes" id="UP001482455">
    <property type="component" value="Unassembled WGS sequence"/>
</dbReference>
<sequence length="1824" mass="198166">MSSPVTSAPPAPPSPVEVHQVIARAGQRGQWERATHLFLGALHSHCVPLAETYQLVLLAALRGGGWQASVQLTKQVATSTLSTTALYHTAADLLLAKPTVDVWTSSKSLDRVVLEELVPLMLADATRHVVWRPRHRVAVLQALGKAERPQKMSVLFRRWTASTYLYGGVSRLQCNEEEGTLLMAAFGATGDWRSAETLRASLSQASAPLLVNYVRAFAVALQQTGVSSLAEPQQLVPWEMALDIAAASKQDAPLLAAVTELLNAARHAAGPADGARWWWAASTSTHAKLAELRRRVAISTRAAAQLLVEYHVTAVQVKNLLDAVRISGVLSSEAAEVSPYYVEWVKVVLVLSQYCPHALVSSDGCADGLLLLLPHPHQQVRQQRDGSTLHSLALWQYVVQSVTGRDLTNPTSVARHVIYTSSVLHYVRHAALQPAQLTKAEGSLSAALARQLYLIDHRLTHDALLTSSTGKPDALSVLLRTVSAHIHVPAAERCVRLLLCDEASSVGELVDGLLLSFLAPLNALGTPEEMCEAVCVASEAALLSSPLCYSSAQLVCLTVWYTCHQLQRGVPLVALRPALHRTASLVQQLPRSADALMLLSTRLQWCWGASLEALRSQAVPILLRREEWGILARLLECCPQPLSMQEQHILARCKGGAKVTALQNLVTAQFAKPAWEYWQGELCGTAPELPLPTSLHDSLVSLLLAQGLVTEAHTVLAGSGASMARVSRTTWSHIGLRAYNYARRWRRRQKGLQLAELWDVAALGEGGADFDDSEVRKRELTMVLALYASLALEHTQRAADATQVIAAAVDYVLQYDEAHHHRSPQRPLDFTTLHKTDTQLAAHLPDYVQCTAPRLICAALDFGDGSSSQPAMDNACSEVDGGAISEAVRTVEFLLPLTSTSEAAVVAWSETVVQLYTAAAAGATQAMSAVAALGQRLLCQAAGQNVAVAPSFLRLVLATGPLSTTLLAAARQCLLLIRDKTPTDPCHADVATTAMQVALLLADSGKHSEALEWVEKFELWARGEAAAKGETVPDPQTVMDSATQLSWLQVAHRTAQQRADQRAALCQPRREAQTAVSRVSVMLELYSRDALNRLIDCDAWEEALDAFLYVVATPPDVESLLSEGSMELMVLRDAYLSADVLNCVLLCVARSAPWRTTVQAWMLLISQVPLLPWRNCAAAITPSIHELLSAMTRENALPHEVGAVVEWMVAQLNLPTSATSVLCSFFADCVGASSSTGAGCAWTAAEAQLCAEIIAQLRRLCSEQRVQEAGRAISEVQEVLFPPPFHTLAPHSEEVTALSVAPLAGSWLPPGRPPLSAEEVDTLAVVAPLLLLSSTPQLESLARQHLGGVFQAHELKALLHLYREELLQRIAAAREPDASLVQYLAQNATLRVLLSQGAEVRQAQHLELRTRNRAAAAWMVQHVFDGFLPLSTAEELWRACEEPAARLAECRWSAVAEAELCELLLQHHGRPPTKLSTAPHLTRQAIAHYWSCFHRVLLPDMHFDPLELCCLASYAPALTEARALCPDITKPAYAAAVAELASHAYKSHFCPSRVPAEDTLAYTRRPHCPAAIAAVMTRAFKKLKVLHAQLSKVSSAAACGYCFPFQWDTRPAAAGQSPPELDRQNLATAARRIAHGATPATEVVPVRASHACITSPLLRQWTQWATRMAYAASPKSLPQAASLLLVEWTKEALQPGFDHRRADQARSEALKAAGGDNRVRVLWQEVARAGKRELQQRRCRDLSVVWRLLTSAEVWRIMDAGHVVVLRKLVCPSNAKVTALPPPQARCGQIPHEEAAAKGKGGRCVVPSCPPHRHDGVGERGWVV</sequence>
<keyword evidence="2" id="KW-1185">Reference proteome</keyword>
<name>A0AAW3B1E4_9TRYP</name>
<organism evidence="1 2">
    <name type="scientific">Leishmania utingensis</name>
    <dbReference type="NCBI Taxonomy" id="653362"/>
    <lineage>
        <taxon>Eukaryota</taxon>
        <taxon>Discoba</taxon>
        <taxon>Euglenozoa</taxon>
        <taxon>Kinetoplastea</taxon>
        <taxon>Metakinetoplastina</taxon>
        <taxon>Trypanosomatida</taxon>
        <taxon>Trypanosomatidae</taxon>
        <taxon>Leishmaniinae</taxon>
        <taxon>Leishmania</taxon>
    </lineage>
</organism>
<protein>
    <submittedName>
        <fullName evidence="1">Uncharacterized protein</fullName>
    </submittedName>
</protein>
<proteinExistence type="predicted"/>
<evidence type="ECO:0000313" key="1">
    <source>
        <dbReference type="EMBL" id="KAL0514699.1"/>
    </source>
</evidence>
<gene>
    <name evidence="1" type="ORF">Q4I30_000924</name>
</gene>
<comment type="caution">
    <text evidence="1">The sequence shown here is derived from an EMBL/GenBank/DDBJ whole genome shotgun (WGS) entry which is preliminary data.</text>
</comment>
<evidence type="ECO:0000313" key="2">
    <source>
        <dbReference type="Proteomes" id="UP001482455"/>
    </source>
</evidence>
<reference evidence="1 2" key="1">
    <citation type="submission" date="2024-02" db="EMBL/GenBank/DDBJ databases">
        <title>FIRST GENOME SEQUENCES OF Leishmania (Viannia) shawi, Leishmania (Viannia) lindenbergi AND Leishmania (Viannia) utingensis.</title>
        <authorList>
            <person name="Resadore F."/>
            <person name="Custodio M.G.F."/>
            <person name="Boite M.C."/>
            <person name="Cupolillo E."/>
            <person name="Ferreira G.E.M."/>
        </authorList>
    </citation>
    <scope>NUCLEOTIDE SEQUENCE [LARGE SCALE GENOMIC DNA]</scope>
    <source>
        <strain evidence="1 2">ITUB/BR/1977/M4964</strain>
    </source>
</reference>
<accession>A0AAW3B1E4</accession>